<feature type="transmembrane region" description="Helical" evidence="1">
    <location>
        <begin position="72"/>
        <end position="93"/>
    </location>
</feature>
<organism evidence="2">
    <name type="scientific">Acididesulfobacillus acetoxydans</name>
    <dbReference type="NCBI Taxonomy" id="1561005"/>
    <lineage>
        <taxon>Bacteria</taxon>
        <taxon>Bacillati</taxon>
        <taxon>Bacillota</taxon>
        <taxon>Clostridia</taxon>
        <taxon>Eubacteriales</taxon>
        <taxon>Peptococcaceae</taxon>
        <taxon>Acididesulfobacillus</taxon>
    </lineage>
</organism>
<sequence>MECPRCGVYVVAANPKCWNCGFDRDQDDVKTKGEKRPGTQPVGGTNWFVWLMLLTVCPVGLWLLWKYKKHSLLLRVVLTSLPFFLLVSCFGVSHYSSYIQKKAEANIRRRIEFRDVSVRNDAGLGMVQGKVFNHDDKAHSFEFRVSFYNRKRHLLCTACGIVMGLPPNSAGIFEAVSRKWPQAAAYSAAVYPEVRIDSVIN</sequence>
<accession>A0A8S0Y3F9</accession>
<dbReference type="EMBL" id="CDGJ01000078">
    <property type="protein sequence ID" value="CEJ08142.1"/>
    <property type="molecule type" value="Genomic_DNA"/>
</dbReference>
<dbReference type="AlphaFoldDB" id="A0A8S0Y3F9"/>
<reference evidence="2" key="2">
    <citation type="submission" date="2020-01" db="EMBL/GenBank/DDBJ databases">
        <authorList>
            <person name="Hornung B."/>
        </authorList>
    </citation>
    <scope>NUCLEOTIDE SEQUENCE</scope>
    <source>
        <strain evidence="2">PacBioINE</strain>
    </source>
</reference>
<reference evidence="3" key="1">
    <citation type="submission" date="2014-11" db="EMBL/GenBank/DDBJ databases">
        <authorList>
            <person name="Hornung B.V."/>
        </authorList>
    </citation>
    <scope>NUCLEOTIDE SEQUENCE</scope>
    <source>
        <strain evidence="3">INE</strain>
    </source>
</reference>
<keyword evidence="1" id="KW-0472">Membrane</keyword>
<keyword evidence="1" id="KW-0812">Transmembrane</keyword>
<protein>
    <submittedName>
        <fullName evidence="2">Uncharacterized protein</fullName>
    </submittedName>
</protein>
<dbReference type="EMBL" id="LR746496">
    <property type="protein sequence ID" value="CAA7602015.1"/>
    <property type="molecule type" value="Genomic_DNA"/>
</dbReference>
<proteinExistence type="predicted"/>
<dbReference type="Proteomes" id="UP001071230">
    <property type="component" value="Unassembled WGS sequence"/>
</dbReference>
<evidence type="ECO:0000256" key="1">
    <source>
        <dbReference type="SAM" id="Phobius"/>
    </source>
</evidence>
<gene>
    <name evidence="3" type="ORF">DEACI_2617</name>
    <name evidence="2" type="ORF">DEACI_2686</name>
</gene>
<dbReference type="RefSeq" id="WP_240985454.1">
    <property type="nucleotide sequence ID" value="NZ_CDGJ01000078.1"/>
</dbReference>
<evidence type="ECO:0000313" key="2">
    <source>
        <dbReference type="EMBL" id="CAA7602015.1"/>
    </source>
</evidence>
<dbReference type="KEGG" id="aacx:DEACI_2686"/>
<feature type="transmembrane region" description="Helical" evidence="1">
    <location>
        <begin position="47"/>
        <end position="65"/>
    </location>
</feature>
<dbReference type="Proteomes" id="UP000836597">
    <property type="component" value="Chromosome"/>
</dbReference>
<evidence type="ECO:0000313" key="3">
    <source>
        <dbReference type="EMBL" id="CEJ08142.1"/>
    </source>
</evidence>
<name>A0A8S0Y3F9_9FIRM</name>
<keyword evidence="1" id="KW-1133">Transmembrane helix</keyword>
<keyword evidence="4" id="KW-1185">Reference proteome</keyword>
<evidence type="ECO:0000313" key="4">
    <source>
        <dbReference type="Proteomes" id="UP001071230"/>
    </source>
</evidence>